<dbReference type="GO" id="GO:0001732">
    <property type="term" value="P:formation of cytoplasmic translation initiation complex"/>
    <property type="evidence" value="ECO:0007669"/>
    <property type="project" value="UniProtKB-UniRule"/>
</dbReference>
<comment type="subcellular location">
    <subcellularLocation>
        <location evidence="1 6 7">Cytoplasm</location>
    </subcellularLocation>
</comment>
<dbReference type="InterPro" id="IPR012677">
    <property type="entry name" value="Nucleotide-bd_a/b_plait_sf"/>
</dbReference>
<dbReference type="InterPro" id="IPR035979">
    <property type="entry name" value="RBD_domain_sf"/>
</dbReference>
<comment type="function">
    <text evidence="7">Component of the eukaryotic translation initiation factor 3 (eIF-3) complex, which is involved in protein synthesis and, together with other initiation factors, stimulates binding of mRNA and methionyl-tRNAi to the 40S ribosome.</text>
</comment>
<dbReference type="SUPFAM" id="SSF69322">
    <property type="entry name" value="Tricorn protease domain 2"/>
    <property type="match status" value="1"/>
</dbReference>
<dbReference type="Pfam" id="PF00400">
    <property type="entry name" value="WD40"/>
    <property type="match status" value="1"/>
</dbReference>
<dbReference type="InterPro" id="IPR001680">
    <property type="entry name" value="WD40_rpt"/>
</dbReference>
<dbReference type="InterPro" id="IPR013979">
    <property type="entry name" value="TIF_beta_prop-like"/>
</dbReference>
<evidence type="ECO:0000256" key="7">
    <source>
        <dbReference type="PIRNR" id="PIRNR036424"/>
    </source>
</evidence>
<proteinExistence type="inferred from homology"/>
<accession>A0AAD7UMC5</accession>
<dbReference type="Gene3D" id="3.30.70.330">
    <property type="match status" value="1"/>
</dbReference>
<dbReference type="PANTHER" id="PTHR14068:SF0">
    <property type="entry name" value="EUKARYOTIC TRANSLATION INITIATION FACTOR 3 SUBUNIT B"/>
    <property type="match status" value="1"/>
</dbReference>
<reference evidence="9" key="1">
    <citation type="submission" date="2023-01" db="EMBL/GenBank/DDBJ databases">
        <title>Metagenome sequencing of chrysophaentin producing Chrysophaeum taylorii.</title>
        <authorList>
            <person name="Davison J."/>
            <person name="Bewley C."/>
        </authorList>
    </citation>
    <scope>NUCLEOTIDE SEQUENCE</scope>
    <source>
        <strain evidence="9">NIES-1699</strain>
    </source>
</reference>
<comment type="function">
    <text evidence="6">RNA-binding component of the eukaryotic translation initiation factor 3 (eIF-3) complex, which is involved in protein synthesis of a specialized repertoire of mRNAs and, together with other initiation factors, stimulates binding of mRNA and methionyl-tRNAi to the 40S ribosome. The eIF-3 complex specifically targets and initiates translation of a subset of mRNAs involved in cell proliferation.</text>
</comment>
<evidence type="ECO:0000256" key="2">
    <source>
        <dbReference type="ARBA" id="ARBA00022490"/>
    </source>
</evidence>
<dbReference type="EMBL" id="JAQMWT010000099">
    <property type="protein sequence ID" value="KAJ8610599.1"/>
    <property type="molecule type" value="Genomic_DNA"/>
</dbReference>
<dbReference type="SMART" id="SM00320">
    <property type="entry name" value="WD40"/>
    <property type="match status" value="3"/>
</dbReference>
<evidence type="ECO:0000256" key="1">
    <source>
        <dbReference type="ARBA" id="ARBA00004496"/>
    </source>
</evidence>
<dbReference type="GO" id="GO:0003723">
    <property type="term" value="F:RNA binding"/>
    <property type="evidence" value="ECO:0007669"/>
    <property type="project" value="UniProtKB-UniRule"/>
</dbReference>
<dbReference type="GO" id="GO:0003743">
    <property type="term" value="F:translation initiation factor activity"/>
    <property type="evidence" value="ECO:0007669"/>
    <property type="project" value="UniProtKB-UniRule"/>
</dbReference>
<dbReference type="PROSITE" id="PS50102">
    <property type="entry name" value="RRM"/>
    <property type="match status" value="1"/>
</dbReference>
<keyword evidence="2 6" id="KW-0963">Cytoplasm</keyword>
<evidence type="ECO:0000313" key="10">
    <source>
        <dbReference type="Proteomes" id="UP001230188"/>
    </source>
</evidence>
<dbReference type="GO" id="GO:0033290">
    <property type="term" value="C:eukaryotic 48S preinitiation complex"/>
    <property type="evidence" value="ECO:0007669"/>
    <property type="project" value="UniProtKB-UniRule"/>
</dbReference>
<evidence type="ECO:0000313" key="9">
    <source>
        <dbReference type="EMBL" id="KAJ8610599.1"/>
    </source>
</evidence>
<comment type="subunit">
    <text evidence="6 7">Component of the eukaryotic translation initiation factor 3 (eIF-3) complex.</text>
</comment>
<evidence type="ECO:0000256" key="4">
    <source>
        <dbReference type="ARBA" id="ARBA00022884"/>
    </source>
</evidence>
<dbReference type="GO" id="GO:0031369">
    <property type="term" value="F:translation initiation factor binding"/>
    <property type="evidence" value="ECO:0007669"/>
    <property type="project" value="InterPro"/>
</dbReference>
<protein>
    <recommendedName>
        <fullName evidence="6 7">Eukaryotic translation initiation factor 3 subunit B</fullName>
        <shortName evidence="6 7">eIF3b</shortName>
    </recommendedName>
    <alternativeName>
        <fullName evidence="6">Eukaryotic translation initiation factor 3 subunit 9</fullName>
    </alternativeName>
</protein>
<evidence type="ECO:0000256" key="5">
    <source>
        <dbReference type="ARBA" id="ARBA00022917"/>
    </source>
</evidence>
<dbReference type="PANTHER" id="PTHR14068">
    <property type="entry name" value="EUKARYOTIC TRANSLATION INITIATION FACTOR 3 EIF3 -RELATED"/>
    <property type="match status" value="1"/>
</dbReference>
<comment type="similarity">
    <text evidence="6 7">Belongs to the eIF-3 subunit B family.</text>
</comment>
<gene>
    <name evidence="9" type="ORF">CTAYLR_007168</name>
</gene>
<evidence type="ECO:0000256" key="6">
    <source>
        <dbReference type="HAMAP-Rule" id="MF_03001"/>
    </source>
</evidence>
<dbReference type="SUPFAM" id="SSF54928">
    <property type="entry name" value="RNA-binding domain, RBD"/>
    <property type="match status" value="1"/>
</dbReference>
<dbReference type="GO" id="GO:0005852">
    <property type="term" value="C:eukaryotic translation initiation factor 3 complex"/>
    <property type="evidence" value="ECO:0007669"/>
    <property type="project" value="UniProtKB-UniRule"/>
</dbReference>
<keyword evidence="5 6" id="KW-0648">Protein biosynthesis</keyword>
<dbReference type="InterPro" id="IPR034363">
    <property type="entry name" value="eIF3B_RRM"/>
</dbReference>
<name>A0AAD7UMC5_9STRA</name>
<comment type="caution">
    <text evidence="9">The sequence shown here is derived from an EMBL/GenBank/DDBJ whole genome shotgun (WGS) entry which is preliminary data.</text>
</comment>
<dbReference type="InterPro" id="IPR011400">
    <property type="entry name" value="EIF3B"/>
</dbReference>
<dbReference type="CDD" id="cd12278">
    <property type="entry name" value="RRM_eIF3B"/>
    <property type="match status" value="1"/>
</dbReference>
<dbReference type="AlphaFoldDB" id="A0AAD7UMC5"/>
<organism evidence="9 10">
    <name type="scientific">Chrysophaeum taylorii</name>
    <dbReference type="NCBI Taxonomy" id="2483200"/>
    <lineage>
        <taxon>Eukaryota</taxon>
        <taxon>Sar</taxon>
        <taxon>Stramenopiles</taxon>
        <taxon>Ochrophyta</taxon>
        <taxon>Pelagophyceae</taxon>
        <taxon>Pelagomonadales</taxon>
        <taxon>Pelagomonadaceae</taxon>
        <taxon>Chrysophaeum</taxon>
    </lineage>
</organism>
<dbReference type="InterPro" id="IPR000504">
    <property type="entry name" value="RRM_dom"/>
</dbReference>
<evidence type="ECO:0000259" key="8">
    <source>
        <dbReference type="PROSITE" id="PS50102"/>
    </source>
</evidence>
<evidence type="ECO:0000256" key="3">
    <source>
        <dbReference type="ARBA" id="ARBA00022540"/>
    </source>
</evidence>
<keyword evidence="3 6" id="KW-0396">Initiation factor</keyword>
<sequence>MASSSSSGEYADVPPEILEFMSEDEEEESVEEEAFVMDWGSVIVVDNLPKIPMAKYEKLLVVLKRIFVQTGNIVRLEMPSEEEKTLGIAFVEFSTVEEATKALRLTDGYTLDKSHAFKVNAYSILDMVSKLPETWVAGRKPDFQARLNPHSWLSDGRDQLAVRYNNETEVRWAERNAAPSLEYGGEREKQGGLYWCEMYVQWSPQGSLLATFHNKGIALWGDARFSKQGRFAHSGVKHLDFSPCENYMITTAEDKRGCVVWDVRLRREIRSFDLVKLAPHAPPQVATPLSEAAPSPSPTASQQAAAAAAAATKIARFQWSYDDSYCARRAKDKSGNTIISIYELPSMMLLDKKSLKADGVVDFQWSPAANKLAYWAPEQGNTPARVTIVEIPSRRELRQKNLVKVSDCTLYWHPDGQYLCVKVLRHTKSKKTTFTSLELFRVNEALVPVEMLEMKSNVVALAWEPGGHRFAVVDGERIVSFYSMADKAEVKLVFALENRQCNALYWSPMGGYIVLAGIGDGLEGILEFYDVDNKWGKQVEHYRATQVAWDPSGRIVATSVVQPLEGAFFKFQMDNGYKLWTFQGHLFHDSSYENMYQLTWRPRPKSLLDAAQKKTIVKNLRKYERKFAHDDKMKDMDRQRELTTEKRAARRAYRDLLARRKQAYFDSEGVRTRMRNGIDADSDDFYVVTTNHKEILLSSKDEIC</sequence>
<dbReference type="HAMAP" id="MF_03001">
    <property type="entry name" value="eIF3b"/>
    <property type="match status" value="1"/>
</dbReference>
<dbReference type="PIRSF" id="PIRSF036424">
    <property type="entry name" value="eIF3b"/>
    <property type="match status" value="1"/>
</dbReference>
<feature type="domain" description="RRM" evidence="8">
    <location>
        <begin position="41"/>
        <end position="124"/>
    </location>
</feature>
<dbReference type="SMART" id="SM00360">
    <property type="entry name" value="RRM"/>
    <property type="match status" value="1"/>
</dbReference>
<keyword evidence="10" id="KW-1185">Reference proteome</keyword>
<dbReference type="Gene3D" id="2.130.10.10">
    <property type="entry name" value="YVTN repeat-like/Quinoprotein amine dehydrogenase"/>
    <property type="match status" value="2"/>
</dbReference>
<dbReference type="GO" id="GO:0016282">
    <property type="term" value="C:eukaryotic 43S preinitiation complex"/>
    <property type="evidence" value="ECO:0007669"/>
    <property type="project" value="UniProtKB-UniRule"/>
</dbReference>
<dbReference type="Pfam" id="PF00076">
    <property type="entry name" value="RRM_1"/>
    <property type="match status" value="1"/>
</dbReference>
<keyword evidence="4 6" id="KW-0694">RNA-binding</keyword>
<dbReference type="InterPro" id="IPR015943">
    <property type="entry name" value="WD40/YVTN_repeat-like_dom_sf"/>
</dbReference>
<dbReference type="Pfam" id="PF08662">
    <property type="entry name" value="eIF2A"/>
    <property type="match status" value="1"/>
</dbReference>
<dbReference type="Proteomes" id="UP001230188">
    <property type="component" value="Unassembled WGS sequence"/>
</dbReference>